<dbReference type="InterPro" id="IPR011250">
    <property type="entry name" value="OMP/PagP_B-barrel"/>
</dbReference>
<feature type="domain" description="Outer membrane protein beta-barrel" evidence="3">
    <location>
        <begin position="13"/>
        <end position="210"/>
    </location>
</feature>
<gene>
    <name evidence="4" type="ORF">HMPREF3226_02343</name>
</gene>
<name>A0A133PW72_9BACT</name>
<dbReference type="RefSeq" id="WP_060941204.1">
    <property type="nucleotide sequence ID" value="NZ_KQ957317.1"/>
</dbReference>
<evidence type="ECO:0000313" key="5">
    <source>
        <dbReference type="Proteomes" id="UP000070533"/>
    </source>
</evidence>
<dbReference type="STRING" id="28128.HMPREF3226_02343"/>
<evidence type="ECO:0000256" key="1">
    <source>
        <dbReference type="ARBA" id="ARBA00022729"/>
    </source>
</evidence>
<dbReference type="EMBL" id="LRQG01000217">
    <property type="protein sequence ID" value="KXA33692.1"/>
    <property type="molecule type" value="Genomic_DNA"/>
</dbReference>
<dbReference type="Pfam" id="PF13505">
    <property type="entry name" value="OMP_b-brl"/>
    <property type="match status" value="1"/>
</dbReference>
<dbReference type="PATRIC" id="fig|28128.5.peg.2418"/>
<proteinExistence type="predicted"/>
<keyword evidence="5" id="KW-1185">Reference proteome</keyword>
<organism evidence="4 5">
    <name type="scientific">Prevotella corporis</name>
    <dbReference type="NCBI Taxonomy" id="28128"/>
    <lineage>
        <taxon>Bacteria</taxon>
        <taxon>Pseudomonadati</taxon>
        <taxon>Bacteroidota</taxon>
        <taxon>Bacteroidia</taxon>
        <taxon>Bacteroidales</taxon>
        <taxon>Prevotellaceae</taxon>
        <taxon>Prevotella</taxon>
    </lineage>
</organism>
<sequence length="210" mass="22306">MKKLFTLALVSFGLAFSTVANAQGVKFGLKAGLNVTDMHLSSKVLEKSNQVGGFVGPTVKFSLPLTGLGIDASALYDYRSAKVSDIGGEEQTVKQQQIAIPVNLSYAVGLGSTANVFFFAGPQWGINVGDKDFKWTHGSSYSLKSSNLSVNAGLGFTVLNHLQISANYNIALGKTADVKLLDAISNATGEIIGKEKSRNSSWQIGVAYFF</sequence>
<comment type="caution">
    <text evidence="4">The sequence shown here is derived from an EMBL/GenBank/DDBJ whole genome shotgun (WGS) entry which is preliminary data.</text>
</comment>
<dbReference type="AlphaFoldDB" id="A0A133PW72"/>
<dbReference type="Proteomes" id="UP000070533">
    <property type="component" value="Unassembled WGS sequence"/>
</dbReference>
<feature type="signal peptide" evidence="2">
    <location>
        <begin position="1"/>
        <end position="22"/>
    </location>
</feature>
<dbReference type="SUPFAM" id="SSF56925">
    <property type="entry name" value="OMPA-like"/>
    <property type="match status" value="1"/>
</dbReference>
<dbReference type="eggNOG" id="COG3637">
    <property type="taxonomic scope" value="Bacteria"/>
</dbReference>
<reference evidence="5" key="1">
    <citation type="submission" date="2016-01" db="EMBL/GenBank/DDBJ databases">
        <authorList>
            <person name="Mitreva M."/>
            <person name="Pepin K.H."/>
            <person name="Mihindukulasuriya K.A."/>
            <person name="Fulton R."/>
            <person name="Fronick C."/>
            <person name="O'Laughlin M."/>
            <person name="Miner T."/>
            <person name="Herter B."/>
            <person name="Rosa B.A."/>
            <person name="Cordes M."/>
            <person name="Tomlinson C."/>
            <person name="Wollam A."/>
            <person name="Palsikar V.B."/>
            <person name="Mardis E.R."/>
            <person name="Wilson R.K."/>
        </authorList>
    </citation>
    <scope>NUCLEOTIDE SEQUENCE [LARGE SCALE GENOMIC DNA]</scope>
    <source>
        <strain evidence="5">MJR7716</strain>
    </source>
</reference>
<evidence type="ECO:0000259" key="3">
    <source>
        <dbReference type="Pfam" id="PF13505"/>
    </source>
</evidence>
<accession>A0A133PW72</accession>
<evidence type="ECO:0000313" key="4">
    <source>
        <dbReference type="EMBL" id="KXA33692.1"/>
    </source>
</evidence>
<evidence type="ECO:0000256" key="2">
    <source>
        <dbReference type="SAM" id="SignalP"/>
    </source>
</evidence>
<protein>
    <recommendedName>
        <fullName evidence="3">Outer membrane protein beta-barrel domain-containing protein</fullName>
    </recommendedName>
</protein>
<feature type="chain" id="PRO_5007458347" description="Outer membrane protein beta-barrel domain-containing protein" evidence="2">
    <location>
        <begin position="23"/>
        <end position="210"/>
    </location>
</feature>
<dbReference type="OrthoDB" id="1011633at2"/>
<keyword evidence="1 2" id="KW-0732">Signal</keyword>
<dbReference type="InterPro" id="IPR027385">
    <property type="entry name" value="Beta-barrel_OMP"/>
</dbReference>